<organism evidence="1 2">
    <name type="scientific">Hippocampus comes</name>
    <name type="common">Tiger tail seahorse</name>
    <dbReference type="NCBI Taxonomy" id="109280"/>
    <lineage>
        <taxon>Eukaryota</taxon>
        <taxon>Metazoa</taxon>
        <taxon>Chordata</taxon>
        <taxon>Craniata</taxon>
        <taxon>Vertebrata</taxon>
        <taxon>Euteleostomi</taxon>
        <taxon>Actinopterygii</taxon>
        <taxon>Neopterygii</taxon>
        <taxon>Teleostei</taxon>
        <taxon>Neoteleostei</taxon>
        <taxon>Acanthomorphata</taxon>
        <taxon>Syngnathiaria</taxon>
        <taxon>Syngnathiformes</taxon>
        <taxon>Syngnathoidei</taxon>
        <taxon>Syngnathidae</taxon>
        <taxon>Hippocampus</taxon>
    </lineage>
</organism>
<keyword evidence="2" id="KW-1185">Reference proteome</keyword>
<dbReference type="Proteomes" id="UP000264820">
    <property type="component" value="Unplaced"/>
</dbReference>
<accession>A0A3Q2YYA0</accession>
<reference evidence="1" key="2">
    <citation type="submission" date="2025-09" db="UniProtKB">
        <authorList>
            <consortium name="Ensembl"/>
        </authorList>
    </citation>
    <scope>IDENTIFICATION</scope>
</reference>
<dbReference type="GeneTree" id="ENSGT00940000177029"/>
<name>A0A3Q2YYA0_HIPCM</name>
<evidence type="ECO:0000313" key="2">
    <source>
        <dbReference type="Proteomes" id="UP000264820"/>
    </source>
</evidence>
<protein>
    <submittedName>
        <fullName evidence="1">Uncharacterized protein</fullName>
    </submittedName>
</protein>
<reference evidence="1" key="1">
    <citation type="submission" date="2025-08" db="UniProtKB">
        <authorList>
            <consortium name="Ensembl"/>
        </authorList>
    </citation>
    <scope>IDENTIFICATION</scope>
</reference>
<proteinExistence type="predicted"/>
<dbReference type="AlphaFoldDB" id="A0A3Q2YYA0"/>
<dbReference type="Ensembl" id="ENSHCOT00000026137.1">
    <property type="protein sequence ID" value="ENSHCOP00000023947.1"/>
    <property type="gene ID" value="ENSHCOG00000012884.1"/>
</dbReference>
<sequence>VVPLAIIDLLQQIQVAIQHLNGKEVHFEDLGTFRILLLLLWLAMAEEEEPVWLCGTEDDERLGCLKSNGVQSGHILTLEGHSTM</sequence>
<evidence type="ECO:0000313" key="1">
    <source>
        <dbReference type="Ensembl" id="ENSHCOP00000023947.1"/>
    </source>
</evidence>